<evidence type="ECO:0000313" key="2">
    <source>
        <dbReference type="EMBL" id="RZU63742.1"/>
    </source>
</evidence>
<protein>
    <recommendedName>
        <fullName evidence="1">DUF6916 domain-containing protein</fullName>
    </recommendedName>
</protein>
<evidence type="ECO:0000313" key="3">
    <source>
        <dbReference type="Proteomes" id="UP000291483"/>
    </source>
</evidence>
<dbReference type="OrthoDB" id="5116998at2"/>
<keyword evidence="3" id="KW-1185">Reference proteome</keyword>
<dbReference type="EMBL" id="SHLC01000001">
    <property type="protein sequence ID" value="RZU63742.1"/>
    <property type="molecule type" value="Genomic_DNA"/>
</dbReference>
<reference evidence="2 3" key="1">
    <citation type="submission" date="2019-02" db="EMBL/GenBank/DDBJ databases">
        <title>Sequencing the genomes of 1000 actinobacteria strains.</title>
        <authorList>
            <person name="Klenk H.-P."/>
        </authorList>
    </citation>
    <scope>NUCLEOTIDE SEQUENCE [LARGE SCALE GENOMIC DNA]</scope>
    <source>
        <strain evidence="2 3">DSM 18319</strain>
    </source>
</reference>
<evidence type="ECO:0000259" key="1">
    <source>
        <dbReference type="Pfam" id="PF21880"/>
    </source>
</evidence>
<comment type="caution">
    <text evidence="2">The sequence shown here is derived from an EMBL/GenBank/DDBJ whole genome shotgun (WGS) entry which is preliminary data.</text>
</comment>
<feature type="domain" description="DUF6916" evidence="1">
    <location>
        <begin position="7"/>
        <end position="94"/>
    </location>
</feature>
<name>A0A4Q8AH82_9MICO</name>
<accession>A0A4Q8AH82</accession>
<dbReference type="Proteomes" id="UP000291483">
    <property type="component" value="Unassembled WGS sequence"/>
</dbReference>
<sequence>MSQELPSHADFLRVVGDVFDAADSAGVRTPLTLITCSDELRSGGYSSFSLGFRGDDTVREQGIFELRHPGLGTLHLFLVPSRADAAGTEYTASFNSLEA</sequence>
<dbReference type="RefSeq" id="WP_130504372.1">
    <property type="nucleotide sequence ID" value="NZ_SHLC01000001.1"/>
</dbReference>
<dbReference type="Pfam" id="PF21880">
    <property type="entry name" value="DUF6916"/>
    <property type="match status" value="1"/>
</dbReference>
<organism evidence="2 3">
    <name type="scientific">Microterricola gilva</name>
    <dbReference type="NCBI Taxonomy" id="393267"/>
    <lineage>
        <taxon>Bacteria</taxon>
        <taxon>Bacillati</taxon>
        <taxon>Actinomycetota</taxon>
        <taxon>Actinomycetes</taxon>
        <taxon>Micrococcales</taxon>
        <taxon>Microbacteriaceae</taxon>
        <taxon>Microterricola</taxon>
    </lineage>
</organism>
<dbReference type="InterPro" id="IPR054209">
    <property type="entry name" value="DUF6916"/>
</dbReference>
<dbReference type="AlphaFoldDB" id="A0A4Q8AH82"/>
<proteinExistence type="predicted"/>
<gene>
    <name evidence="2" type="ORF">EV379_0031</name>
</gene>